<organism evidence="1 2">
    <name type="scientific">Caballeronia sordidicola</name>
    <name type="common">Burkholderia sordidicola</name>
    <dbReference type="NCBI Taxonomy" id="196367"/>
    <lineage>
        <taxon>Bacteria</taxon>
        <taxon>Pseudomonadati</taxon>
        <taxon>Pseudomonadota</taxon>
        <taxon>Betaproteobacteria</taxon>
        <taxon>Burkholderiales</taxon>
        <taxon>Burkholderiaceae</taxon>
        <taxon>Caballeronia</taxon>
    </lineage>
</organism>
<dbReference type="OrthoDB" id="9150754at2"/>
<dbReference type="Proteomes" id="UP000054893">
    <property type="component" value="Unassembled WGS sequence"/>
</dbReference>
<evidence type="ECO:0000313" key="1">
    <source>
        <dbReference type="EMBL" id="SAL43114.1"/>
    </source>
</evidence>
<protein>
    <submittedName>
        <fullName evidence="1">Uncharacterized protein</fullName>
    </submittedName>
</protein>
<dbReference type="RefSeq" id="WP_157766678.1">
    <property type="nucleotide sequence ID" value="NZ_FCOC02000016.1"/>
</dbReference>
<reference evidence="1 2" key="1">
    <citation type="submission" date="2016-01" db="EMBL/GenBank/DDBJ databases">
        <authorList>
            <person name="Oliw E.H."/>
        </authorList>
    </citation>
    <scope>NUCLEOTIDE SEQUENCE [LARGE SCALE GENOMIC DNA]</scope>
    <source>
        <strain evidence="1">LMG 22029</strain>
    </source>
</reference>
<gene>
    <name evidence="1" type="ORF">AWB64_04588</name>
</gene>
<sequence length="460" mass="50285">MATITEWFYTAPLEDFAVRRGDPLGMRYVAEEIAELLAPGLSNRTMDARWLTIMCWALEHAHPAWRKFGAGADEDTVASRDAARSLYTWIRPLELLWIARTFKATSDQAAERRQLPGVQAVRRWVERGATEARFGMFPESYARYRFNGVYGAYRVALRSLPGLTIGADGWRLDSHGKALAEIVHGSVRMKPAQSIGGGRRSLPEEHWLERFEWHRGRGTPTCLPTVLTDARRLPADESRVLAQSLFSSAAGDEDGRRRRSVLEAAAASPATTRPALYADIARRLASEPSTERLQYWSAFSELADAGIGAMNACWSVAGKRDASGGGTGATSIDGVLAHRGVVHALDELGRAAKRWKKEGTSAGSFSVVDVLAGGIVAAGTDRRRRLKALERHHATYGGGLRWLMFSGNELKLLAPSRGGDASNYRVRIEALSRLGAQCGVIKRIPEALLGADAFDPDGAM</sequence>
<name>A0A158HFJ4_CABSO</name>
<evidence type="ECO:0000313" key="2">
    <source>
        <dbReference type="Proteomes" id="UP000054893"/>
    </source>
</evidence>
<dbReference type="AlphaFoldDB" id="A0A158HFJ4"/>
<accession>A0A158HFJ4</accession>
<dbReference type="EMBL" id="FCOC02000016">
    <property type="protein sequence ID" value="SAL43114.1"/>
    <property type="molecule type" value="Genomic_DNA"/>
</dbReference>
<proteinExistence type="predicted"/>